<feature type="transmembrane region" description="Helical" evidence="1">
    <location>
        <begin position="6"/>
        <end position="24"/>
    </location>
</feature>
<keyword evidence="1" id="KW-0812">Transmembrane</keyword>
<dbReference type="Proteomes" id="UP000183255">
    <property type="component" value="Unassembled WGS sequence"/>
</dbReference>
<dbReference type="PROSITE" id="PS50006">
    <property type="entry name" value="FHA_DOMAIN"/>
    <property type="match status" value="1"/>
</dbReference>
<protein>
    <submittedName>
        <fullName evidence="3">FHA domain-containing protein</fullName>
    </submittedName>
</protein>
<organism evidence="3 4">
    <name type="scientific">Proteiniclasticum ruminis</name>
    <dbReference type="NCBI Taxonomy" id="398199"/>
    <lineage>
        <taxon>Bacteria</taxon>
        <taxon>Bacillati</taxon>
        <taxon>Bacillota</taxon>
        <taxon>Clostridia</taxon>
        <taxon>Eubacteriales</taxon>
        <taxon>Clostridiaceae</taxon>
        <taxon>Proteiniclasticum</taxon>
    </lineage>
</organism>
<dbReference type="PANTHER" id="PTHR23308">
    <property type="entry name" value="NUCLEAR INHIBITOR OF PROTEIN PHOSPHATASE-1"/>
    <property type="match status" value="1"/>
</dbReference>
<gene>
    <name evidence="3" type="ORF">SAMN05421804_101903</name>
</gene>
<dbReference type="EMBL" id="FNDZ01000001">
    <property type="protein sequence ID" value="SDI18918.1"/>
    <property type="molecule type" value="Genomic_DNA"/>
</dbReference>
<dbReference type="Pfam" id="PF00498">
    <property type="entry name" value="FHA"/>
    <property type="match status" value="1"/>
</dbReference>
<evidence type="ECO:0000313" key="3">
    <source>
        <dbReference type="EMBL" id="SDI18918.1"/>
    </source>
</evidence>
<dbReference type="SMART" id="SM00240">
    <property type="entry name" value="FHA"/>
    <property type="match status" value="1"/>
</dbReference>
<keyword evidence="1" id="KW-0472">Membrane</keyword>
<name>A0A1G8IIP6_9CLOT</name>
<dbReference type="RefSeq" id="WP_031574599.1">
    <property type="nucleotide sequence ID" value="NZ_DAMANS010000016.1"/>
</dbReference>
<dbReference type="CDD" id="cd00060">
    <property type="entry name" value="FHA"/>
    <property type="match status" value="1"/>
</dbReference>
<evidence type="ECO:0000256" key="1">
    <source>
        <dbReference type="SAM" id="Phobius"/>
    </source>
</evidence>
<evidence type="ECO:0000313" key="4">
    <source>
        <dbReference type="Proteomes" id="UP000183255"/>
    </source>
</evidence>
<dbReference type="Gene3D" id="2.60.200.20">
    <property type="match status" value="1"/>
</dbReference>
<evidence type="ECO:0000259" key="2">
    <source>
        <dbReference type="PROSITE" id="PS50006"/>
    </source>
</evidence>
<dbReference type="InterPro" id="IPR050923">
    <property type="entry name" value="Cell_Proc_Reg/RNA_Proc"/>
</dbReference>
<dbReference type="AlphaFoldDB" id="A0A1G8IIP6"/>
<accession>A0A1G8IIP6</accession>
<dbReference type="InterPro" id="IPR000253">
    <property type="entry name" value="FHA_dom"/>
</dbReference>
<proteinExistence type="predicted"/>
<dbReference type="InterPro" id="IPR008984">
    <property type="entry name" value="SMAD_FHA_dom_sf"/>
</dbReference>
<dbReference type="SUPFAM" id="SSF49879">
    <property type="entry name" value="SMAD/FHA domain"/>
    <property type="match status" value="1"/>
</dbReference>
<reference evidence="3 4" key="1">
    <citation type="submission" date="2016-10" db="EMBL/GenBank/DDBJ databases">
        <authorList>
            <person name="de Groot N.N."/>
        </authorList>
    </citation>
    <scope>NUCLEOTIDE SEQUENCE [LARGE SCALE GENOMIC DNA]</scope>
    <source>
        <strain evidence="3 4">CGMCC 1.5058</strain>
    </source>
</reference>
<keyword evidence="1" id="KW-1133">Transmembrane helix</keyword>
<feature type="domain" description="FHA" evidence="2">
    <location>
        <begin position="70"/>
        <end position="119"/>
    </location>
</feature>
<sequence length="143" mass="16515">MDIERFIGLVFTGFFVLILLYIIIRSLILMSKDMNGQEVISEKALQLLILKTGENHRLSEGGKFNIKEETTFGRKEDNTVVLEDPYVSGYHFRIFPHEGRFVIEDNESTNGTLLNDKKLTQKTYLKRDDVIKVGNLTMKVKML</sequence>